<evidence type="ECO:0000259" key="1">
    <source>
        <dbReference type="Pfam" id="PF07727"/>
    </source>
</evidence>
<dbReference type="Proteomes" id="UP001054252">
    <property type="component" value="Unassembled WGS sequence"/>
</dbReference>
<dbReference type="InterPro" id="IPR057670">
    <property type="entry name" value="SH3_retrovirus"/>
</dbReference>
<dbReference type="Pfam" id="PF07727">
    <property type="entry name" value="RVT_2"/>
    <property type="match status" value="1"/>
</dbReference>
<evidence type="ECO:0000259" key="2">
    <source>
        <dbReference type="Pfam" id="PF25597"/>
    </source>
</evidence>
<organism evidence="3 4">
    <name type="scientific">Rubroshorea leprosula</name>
    <dbReference type="NCBI Taxonomy" id="152421"/>
    <lineage>
        <taxon>Eukaryota</taxon>
        <taxon>Viridiplantae</taxon>
        <taxon>Streptophyta</taxon>
        <taxon>Embryophyta</taxon>
        <taxon>Tracheophyta</taxon>
        <taxon>Spermatophyta</taxon>
        <taxon>Magnoliopsida</taxon>
        <taxon>eudicotyledons</taxon>
        <taxon>Gunneridae</taxon>
        <taxon>Pentapetalae</taxon>
        <taxon>rosids</taxon>
        <taxon>malvids</taxon>
        <taxon>Malvales</taxon>
        <taxon>Dipterocarpaceae</taxon>
        <taxon>Rubroshorea</taxon>
    </lineage>
</organism>
<sequence>MMEMARSMLFEKNLPKKFWAEVVHTAIYLLTGLPTRAVEATRRTKLDEKSEMGILVGYATQSKGCEIYNLQSRKVKMHRDVLIDESASWSWDDKNIIKESSSQLNEDLNVEQSIASTSRHQNVVETDDDLPPLKVKSLEDVYARCNLATFDPTCFIKASKHDEWMAAMKEELAMIEKKRTWSLCPRPKGKNVIGVKWVFRTKLNPNGSINKYKARLVVKGYA</sequence>
<protein>
    <recommendedName>
        <fullName evidence="5">Mitochondrial protein</fullName>
    </recommendedName>
</protein>
<evidence type="ECO:0000313" key="4">
    <source>
        <dbReference type="Proteomes" id="UP001054252"/>
    </source>
</evidence>
<feature type="domain" description="Reverse transcriptase Ty1/copia-type" evidence="1">
    <location>
        <begin position="179"/>
        <end position="221"/>
    </location>
</feature>
<proteinExistence type="predicted"/>
<dbReference type="EMBL" id="BPVZ01000081">
    <property type="protein sequence ID" value="GKV29061.1"/>
    <property type="molecule type" value="Genomic_DNA"/>
</dbReference>
<dbReference type="InterPro" id="IPR013103">
    <property type="entry name" value="RVT_2"/>
</dbReference>
<dbReference type="AlphaFoldDB" id="A0AAV5KWK7"/>
<gene>
    <name evidence="3" type="ORF">SLEP1_g38033</name>
</gene>
<accession>A0AAV5KWK7</accession>
<reference evidence="3 4" key="1">
    <citation type="journal article" date="2021" name="Commun. Biol.">
        <title>The genome of Shorea leprosula (Dipterocarpaceae) highlights the ecological relevance of drought in aseasonal tropical rainforests.</title>
        <authorList>
            <person name="Ng K.K.S."/>
            <person name="Kobayashi M.J."/>
            <person name="Fawcett J.A."/>
            <person name="Hatakeyama M."/>
            <person name="Paape T."/>
            <person name="Ng C.H."/>
            <person name="Ang C.C."/>
            <person name="Tnah L.H."/>
            <person name="Lee C.T."/>
            <person name="Nishiyama T."/>
            <person name="Sese J."/>
            <person name="O'Brien M.J."/>
            <person name="Copetti D."/>
            <person name="Mohd Noor M.I."/>
            <person name="Ong R.C."/>
            <person name="Putra M."/>
            <person name="Sireger I.Z."/>
            <person name="Indrioko S."/>
            <person name="Kosugi Y."/>
            <person name="Izuno A."/>
            <person name="Isagi Y."/>
            <person name="Lee S.L."/>
            <person name="Shimizu K.K."/>
        </authorList>
    </citation>
    <scope>NUCLEOTIDE SEQUENCE [LARGE SCALE GENOMIC DNA]</scope>
    <source>
        <strain evidence="3">214</strain>
    </source>
</reference>
<keyword evidence="4" id="KW-1185">Reference proteome</keyword>
<name>A0AAV5KWK7_9ROSI</name>
<evidence type="ECO:0008006" key="5">
    <source>
        <dbReference type="Google" id="ProtNLM"/>
    </source>
</evidence>
<comment type="caution">
    <text evidence="3">The sequence shown here is derived from an EMBL/GenBank/DDBJ whole genome shotgun (WGS) entry which is preliminary data.</text>
</comment>
<feature type="domain" description="Retroviral polymerase SH3-like" evidence="2">
    <location>
        <begin position="39"/>
        <end position="94"/>
    </location>
</feature>
<dbReference type="Pfam" id="PF25597">
    <property type="entry name" value="SH3_retrovirus"/>
    <property type="match status" value="1"/>
</dbReference>
<evidence type="ECO:0000313" key="3">
    <source>
        <dbReference type="EMBL" id="GKV29061.1"/>
    </source>
</evidence>